<protein>
    <recommendedName>
        <fullName evidence="4">Response regulatory domain-containing protein</fullName>
    </recommendedName>
</protein>
<dbReference type="EMBL" id="JAUUTY010000001">
    <property type="protein sequence ID" value="KAK1696682.1"/>
    <property type="molecule type" value="Genomic_DNA"/>
</dbReference>
<keyword evidence="6" id="KW-1185">Reference proteome</keyword>
<keyword evidence="1" id="KW-0902">Two-component regulatory system</keyword>
<dbReference type="Gene3D" id="3.40.50.2300">
    <property type="match status" value="1"/>
</dbReference>
<dbReference type="Proteomes" id="UP001231189">
    <property type="component" value="Unassembled WGS sequence"/>
</dbReference>
<organism evidence="5 6">
    <name type="scientific">Lolium multiflorum</name>
    <name type="common">Italian ryegrass</name>
    <name type="synonym">Lolium perenne subsp. multiflorum</name>
    <dbReference type="NCBI Taxonomy" id="4521"/>
    <lineage>
        <taxon>Eukaryota</taxon>
        <taxon>Viridiplantae</taxon>
        <taxon>Streptophyta</taxon>
        <taxon>Embryophyta</taxon>
        <taxon>Tracheophyta</taxon>
        <taxon>Spermatophyta</taxon>
        <taxon>Magnoliopsida</taxon>
        <taxon>Liliopsida</taxon>
        <taxon>Poales</taxon>
        <taxon>Poaceae</taxon>
        <taxon>BOP clade</taxon>
        <taxon>Pooideae</taxon>
        <taxon>Poodae</taxon>
        <taxon>Poeae</taxon>
        <taxon>Poeae Chloroplast Group 2 (Poeae type)</taxon>
        <taxon>Loliodinae</taxon>
        <taxon>Loliinae</taxon>
        <taxon>Lolium</taxon>
    </lineage>
</organism>
<feature type="domain" description="Response regulatory" evidence="4">
    <location>
        <begin position="26"/>
        <end position="141"/>
    </location>
</feature>
<accession>A0AAD8U108</accession>
<comment type="caution">
    <text evidence="2">Lacks conserved residue(s) required for the propagation of feature annotation.</text>
</comment>
<dbReference type="SMART" id="SM00448">
    <property type="entry name" value="REC"/>
    <property type="match status" value="1"/>
</dbReference>
<proteinExistence type="predicted"/>
<comment type="caution">
    <text evidence="5">The sequence shown here is derived from an EMBL/GenBank/DDBJ whole genome shotgun (WGS) entry which is preliminary data.</text>
</comment>
<dbReference type="PROSITE" id="PS50110">
    <property type="entry name" value="RESPONSE_REGULATORY"/>
    <property type="match status" value="1"/>
</dbReference>
<reference evidence="5" key="1">
    <citation type="submission" date="2023-07" db="EMBL/GenBank/DDBJ databases">
        <title>A chromosome-level genome assembly of Lolium multiflorum.</title>
        <authorList>
            <person name="Chen Y."/>
            <person name="Copetti D."/>
            <person name="Kolliker R."/>
            <person name="Studer B."/>
        </authorList>
    </citation>
    <scope>NUCLEOTIDE SEQUENCE</scope>
    <source>
        <strain evidence="5">02402/16</strain>
        <tissue evidence="5">Leaf</tissue>
    </source>
</reference>
<dbReference type="Pfam" id="PF00072">
    <property type="entry name" value="Response_reg"/>
    <property type="match status" value="1"/>
</dbReference>
<evidence type="ECO:0000256" key="1">
    <source>
        <dbReference type="ARBA" id="ARBA00023012"/>
    </source>
</evidence>
<dbReference type="AlphaFoldDB" id="A0AAD8U108"/>
<evidence type="ECO:0000313" key="5">
    <source>
        <dbReference type="EMBL" id="KAK1696682.1"/>
    </source>
</evidence>
<evidence type="ECO:0000313" key="6">
    <source>
        <dbReference type="Proteomes" id="UP001231189"/>
    </source>
</evidence>
<dbReference type="PANTHER" id="PTHR43874:SF84">
    <property type="entry name" value="TWO-COMPONENT RESPONSE REGULATOR ORR27"/>
    <property type="match status" value="1"/>
</dbReference>
<name>A0AAD8U108_LOLMU</name>
<evidence type="ECO:0000259" key="4">
    <source>
        <dbReference type="PROSITE" id="PS50110"/>
    </source>
</evidence>
<dbReference type="InterPro" id="IPR011006">
    <property type="entry name" value="CheY-like_superfamily"/>
</dbReference>
<gene>
    <name evidence="5" type="ORF">QYE76_013379</name>
</gene>
<dbReference type="GO" id="GO:0009736">
    <property type="term" value="P:cytokinin-activated signaling pathway"/>
    <property type="evidence" value="ECO:0007669"/>
    <property type="project" value="InterPro"/>
</dbReference>
<dbReference type="GO" id="GO:0000160">
    <property type="term" value="P:phosphorelay signal transduction system"/>
    <property type="evidence" value="ECO:0007669"/>
    <property type="project" value="UniProtKB-KW"/>
</dbReference>
<feature type="region of interest" description="Disordered" evidence="3">
    <location>
        <begin position="170"/>
        <end position="193"/>
    </location>
</feature>
<dbReference type="SUPFAM" id="SSF52172">
    <property type="entry name" value="CheY-like"/>
    <property type="match status" value="1"/>
</dbReference>
<sequence>MENAAFASGAGMAVFPVQAYPGGTMRVLAVEEDPACLTALTEMLQRHGYQVTAKASPEEGLRALQENLEGFDLVMTVVRTQGPGIDGFEFLKHAAQRYPVILFSGVEPAETKMRGMLEGACAFLTKPLRDKEVRDVWQHVVARRRLNAASGADARGSNVVVVRQDETVAKKRGLDDSGEGGSDGRTAKKNRLNSWSEAELHAAFVKAVEQLRGTEGN</sequence>
<evidence type="ECO:0000256" key="2">
    <source>
        <dbReference type="PROSITE-ProRule" id="PRU00169"/>
    </source>
</evidence>
<dbReference type="InterPro" id="IPR001789">
    <property type="entry name" value="Sig_transdc_resp-reg_receiver"/>
</dbReference>
<dbReference type="PANTHER" id="PTHR43874">
    <property type="entry name" value="TWO-COMPONENT RESPONSE REGULATOR"/>
    <property type="match status" value="1"/>
</dbReference>
<evidence type="ECO:0000256" key="3">
    <source>
        <dbReference type="SAM" id="MobiDB-lite"/>
    </source>
</evidence>
<dbReference type="InterPro" id="IPR045279">
    <property type="entry name" value="ARR-like"/>
</dbReference>